<keyword evidence="7 9" id="KW-0129">CBS domain</keyword>
<evidence type="ECO:0000256" key="6">
    <source>
        <dbReference type="ARBA" id="ARBA00022989"/>
    </source>
</evidence>
<feature type="domain" description="CBS" evidence="12">
    <location>
        <begin position="211"/>
        <end position="272"/>
    </location>
</feature>
<dbReference type="InterPro" id="IPR046342">
    <property type="entry name" value="CBS_dom_sf"/>
</dbReference>
<evidence type="ECO:0000256" key="4">
    <source>
        <dbReference type="ARBA" id="ARBA00022692"/>
    </source>
</evidence>
<evidence type="ECO:0000259" key="13">
    <source>
        <dbReference type="PROSITE" id="PS51846"/>
    </source>
</evidence>
<evidence type="ECO:0000256" key="1">
    <source>
        <dbReference type="ARBA" id="ARBA00004651"/>
    </source>
</evidence>
<feature type="transmembrane region" description="Helical" evidence="11">
    <location>
        <begin position="130"/>
        <end position="152"/>
    </location>
</feature>
<comment type="similarity">
    <text evidence="2">Belongs to the UPF0053 family.</text>
</comment>
<feature type="transmembrane region" description="Helical" evidence="11">
    <location>
        <begin position="93"/>
        <end position="110"/>
    </location>
</feature>
<comment type="subcellular location">
    <subcellularLocation>
        <location evidence="1">Cell membrane</location>
        <topology evidence="1">Multi-pass membrane protein</topology>
    </subcellularLocation>
</comment>
<accession>A0A4R1BGK7</accession>
<evidence type="ECO:0000256" key="8">
    <source>
        <dbReference type="ARBA" id="ARBA00023136"/>
    </source>
</evidence>
<dbReference type="PANTHER" id="PTHR22777:SF32">
    <property type="entry name" value="UPF0053 INNER MEMBRANE PROTEIN YFJD"/>
    <property type="match status" value="1"/>
</dbReference>
<proteinExistence type="inferred from homology"/>
<dbReference type="GO" id="GO:0005886">
    <property type="term" value="C:plasma membrane"/>
    <property type="evidence" value="ECO:0007669"/>
    <property type="project" value="UniProtKB-SubCell"/>
</dbReference>
<dbReference type="SUPFAM" id="SSF56176">
    <property type="entry name" value="FAD-binding/transporter-associated domain-like"/>
    <property type="match status" value="1"/>
</dbReference>
<dbReference type="EMBL" id="SJZB01000018">
    <property type="protein sequence ID" value="TCJ16329.1"/>
    <property type="molecule type" value="Genomic_DNA"/>
</dbReference>
<evidence type="ECO:0000256" key="9">
    <source>
        <dbReference type="PROSITE-ProRule" id="PRU00703"/>
    </source>
</evidence>
<dbReference type="InterPro" id="IPR005170">
    <property type="entry name" value="Transptr-assoc_dom"/>
</dbReference>
<dbReference type="Proteomes" id="UP000295443">
    <property type="component" value="Unassembled WGS sequence"/>
</dbReference>
<protein>
    <submittedName>
        <fullName evidence="14">DUF21 domain-containing protein</fullName>
    </submittedName>
</protein>
<dbReference type="InterPro" id="IPR002550">
    <property type="entry name" value="CNNM"/>
</dbReference>
<evidence type="ECO:0000256" key="10">
    <source>
        <dbReference type="PROSITE-ProRule" id="PRU01193"/>
    </source>
</evidence>
<feature type="domain" description="CBS" evidence="12">
    <location>
        <begin position="277"/>
        <end position="337"/>
    </location>
</feature>
<feature type="domain" description="CNNM transmembrane" evidence="13">
    <location>
        <begin position="2"/>
        <end position="192"/>
    </location>
</feature>
<evidence type="ECO:0000256" key="3">
    <source>
        <dbReference type="ARBA" id="ARBA00022475"/>
    </source>
</evidence>
<dbReference type="Gene3D" id="3.30.465.10">
    <property type="match status" value="1"/>
</dbReference>
<evidence type="ECO:0000256" key="2">
    <source>
        <dbReference type="ARBA" id="ARBA00006337"/>
    </source>
</evidence>
<dbReference type="GO" id="GO:0050660">
    <property type="term" value="F:flavin adenine dinucleotide binding"/>
    <property type="evidence" value="ECO:0007669"/>
    <property type="project" value="InterPro"/>
</dbReference>
<dbReference type="InterPro" id="IPR000644">
    <property type="entry name" value="CBS_dom"/>
</dbReference>
<dbReference type="AlphaFoldDB" id="A0A4R1BGK7"/>
<evidence type="ECO:0000259" key="12">
    <source>
        <dbReference type="PROSITE" id="PS51371"/>
    </source>
</evidence>
<name>A0A4R1BGK7_9PROT</name>
<keyword evidence="4 10" id="KW-0812">Transmembrane</keyword>
<keyword evidence="5" id="KW-0677">Repeat</keyword>
<organism evidence="14 15">
    <name type="scientific">Parasulfuritortus cantonensis</name>
    <dbReference type="NCBI Taxonomy" id="2528202"/>
    <lineage>
        <taxon>Bacteria</taxon>
        <taxon>Pseudomonadati</taxon>
        <taxon>Pseudomonadota</taxon>
        <taxon>Betaproteobacteria</taxon>
        <taxon>Nitrosomonadales</taxon>
        <taxon>Thiobacillaceae</taxon>
        <taxon>Parasulfuritortus</taxon>
    </lineage>
</organism>
<reference evidence="14 15" key="1">
    <citation type="submission" date="2019-03" db="EMBL/GenBank/DDBJ databases">
        <title>Genome sequence of Thiobacillaceae bacterium LSR1, a sulfur-oxidizing bacterium isolated from freshwater sediment.</title>
        <authorList>
            <person name="Li S."/>
        </authorList>
    </citation>
    <scope>NUCLEOTIDE SEQUENCE [LARGE SCALE GENOMIC DNA]</scope>
    <source>
        <strain evidence="14 15">LSR1</strain>
    </source>
</reference>
<keyword evidence="15" id="KW-1185">Reference proteome</keyword>
<evidence type="ECO:0000313" key="14">
    <source>
        <dbReference type="EMBL" id="TCJ16329.1"/>
    </source>
</evidence>
<evidence type="ECO:0000313" key="15">
    <source>
        <dbReference type="Proteomes" id="UP000295443"/>
    </source>
</evidence>
<evidence type="ECO:0000256" key="5">
    <source>
        <dbReference type="ARBA" id="ARBA00022737"/>
    </source>
</evidence>
<dbReference type="Pfam" id="PF03471">
    <property type="entry name" value="CorC_HlyC"/>
    <property type="match status" value="1"/>
</dbReference>
<keyword evidence="8 10" id="KW-0472">Membrane</keyword>
<evidence type="ECO:0000256" key="7">
    <source>
        <dbReference type="ARBA" id="ARBA00023122"/>
    </source>
</evidence>
<dbReference type="SUPFAM" id="SSF54631">
    <property type="entry name" value="CBS-domain pair"/>
    <property type="match status" value="1"/>
</dbReference>
<dbReference type="PANTHER" id="PTHR22777">
    <property type="entry name" value="HEMOLYSIN-RELATED"/>
    <property type="match status" value="1"/>
</dbReference>
<dbReference type="OrthoDB" id="9797674at2"/>
<keyword evidence="6 10" id="KW-1133">Transmembrane helix</keyword>
<dbReference type="Gene3D" id="3.10.580.10">
    <property type="entry name" value="CBS-domain"/>
    <property type="match status" value="1"/>
</dbReference>
<gene>
    <name evidence="14" type="ORF">EZJ19_05355</name>
</gene>
<dbReference type="InterPro" id="IPR044751">
    <property type="entry name" value="Ion_transp-like_CBS"/>
</dbReference>
<dbReference type="InterPro" id="IPR036318">
    <property type="entry name" value="FAD-bd_PCMH-like_sf"/>
</dbReference>
<evidence type="ECO:0000256" key="11">
    <source>
        <dbReference type="SAM" id="Phobius"/>
    </source>
</evidence>
<dbReference type="Pfam" id="PF00571">
    <property type="entry name" value="CBS"/>
    <property type="match status" value="2"/>
</dbReference>
<comment type="caution">
    <text evidence="14">The sequence shown here is derived from an EMBL/GenBank/DDBJ whole genome shotgun (WGS) entry which is preliminary data.</text>
</comment>
<keyword evidence="3" id="KW-1003">Cell membrane</keyword>
<sequence>MDQIPLGVLLAALFLLLILSGFFSGSETSMMAVNRYRLKTLAKGNNRGAKLAEWLLARTDKLLSVILLGNNLVNSAAAALVTVVSFRVFGENEISLTLATVLVTFLILVFSEVTPKVIGASYPERIVPVVSYPLALLLKLLHPVIWFINLFVHGQLRLLRLKVVEEGGGNRMGVEELRTLLAESGSFLPQSHRSMLLNLFDLEKLTVDDVMLPRGEIEAIDVDSAADETVQHLQTSHHAHLPVYRDELNEIVGIVHVRRALAHIGADGFDAEAFRQGLKAAYFVPSGTPLLTQLSQFKENRQSLGLVVDEYGELLGLITVEDVLEEIVGEFSGVNPLQGNGWVADEEGGYLVEGTISLRDLNRKLGLALPLEGARTLNGLIMEYLEAMPEAGVTIKVAGCTVEIVQVTGRKVKTARVRPENRS</sequence>
<dbReference type="SMART" id="SM01091">
    <property type="entry name" value="CorC_HlyC"/>
    <property type="match status" value="1"/>
</dbReference>
<feature type="transmembrane region" description="Helical" evidence="11">
    <location>
        <begin position="62"/>
        <end position="86"/>
    </location>
</feature>
<dbReference type="InterPro" id="IPR016169">
    <property type="entry name" value="FAD-bd_PCMH_sub2"/>
</dbReference>
<dbReference type="PROSITE" id="PS51371">
    <property type="entry name" value="CBS"/>
    <property type="match status" value="2"/>
</dbReference>
<dbReference type="CDD" id="cd04590">
    <property type="entry name" value="CBS_pair_CorC_HlyC_assoc"/>
    <property type="match status" value="1"/>
</dbReference>
<dbReference type="PROSITE" id="PS51846">
    <property type="entry name" value="CNNM"/>
    <property type="match status" value="1"/>
</dbReference>
<dbReference type="Pfam" id="PF01595">
    <property type="entry name" value="CNNM"/>
    <property type="match status" value="1"/>
</dbReference>